<accession>A0AAU7BPK6</accession>
<dbReference type="RefSeq" id="WP_347922486.1">
    <property type="nucleotide sequence ID" value="NZ_CP157199.1"/>
</dbReference>
<name>A0AAU7BPK6_9FLAO</name>
<evidence type="ECO:0000313" key="1">
    <source>
        <dbReference type="EMBL" id="XBG60302.1"/>
    </source>
</evidence>
<dbReference type="AlphaFoldDB" id="A0AAU7BPK6"/>
<gene>
    <name evidence="1" type="ORF">ABGB03_10590</name>
</gene>
<reference evidence="1" key="1">
    <citation type="submission" date="2024-05" db="EMBL/GenBank/DDBJ databases">
        <title>Pontimicrobium maritimus sp. nov., isolated form sea water.</title>
        <authorList>
            <person name="Muhammad N."/>
            <person name="Vuong T.Q."/>
            <person name="Han H.L."/>
            <person name="Kim S.-G."/>
        </authorList>
    </citation>
    <scope>NUCLEOTIDE SEQUENCE</scope>
    <source>
        <strain evidence="1">SW4</strain>
    </source>
</reference>
<dbReference type="EMBL" id="CP157199">
    <property type="protein sequence ID" value="XBG60302.1"/>
    <property type="molecule type" value="Genomic_DNA"/>
</dbReference>
<organism evidence="1">
    <name type="scientific">Pontimicrobium sp. SW4</name>
    <dbReference type="NCBI Taxonomy" id="3153519"/>
    <lineage>
        <taxon>Bacteria</taxon>
        <taxon>Pseudomonadati</taxon>
        <taxon>Bacteroidota</taxon>
        <taxon>Flavobacteriia</taxon>
        <taxon>Flavobacteriales</taxon>
        <taxon>Flavobacteriaceae</taxon>
        <taxon>Pontimicrobium</taxon>
    </lineage>
</organism>
<proteinExistence type="predicted"/>
<protein>
    <submittedName>
        <fullName evidence="1">Uncharacterized protein</fullName>
    </submittedName>
</protein>
<sequence>MSVVLELNKDKWFKKLHHFVSNEAKNIAIKKAYYLKSVNEKGDTFSKLKRIIEDKSYLKLALLKEDSPYDFRRLDDEGVVEAVQSFYELYFFISKTNNYYFAVIEENNFFRDKPINELKYLIKVESFNYKLFLFNRKRIDE</sequence>